<gene>
    <name evidence="2" type="ORF">SAMN05444410_10778</name>
</gene>
<sequence>MEKILLAIEAANPDKNAIEFACYLARLTKSKITGIFLENIVAQHEFALKEIPGAPYREWHADERSSEYRIRAEAIEKNITLFKQKCTGEKITCRVHRDRGVPADELIEESRFADLVVVDAETSFNKRYEGSPTEFVKDILQKAECPVVIAPESFDGINEVVFTYNDSASSVFAIKQFTYLLPQLHEIKVSIIQVNESGKWEDRDKYIFSEWLKDHYGNLHFEALKGDTNTVLFDYLLRRKNIFLVMGAYGRNTLSQFFKHSRAELLIKGTSQPIFIAHH</sequence>
<keyword evidence="3" id="KW-1185">Reference proteome</keyword>
<comment type="caution">
    <text evidence="2">The sequence shown here is derived from an EMBL/GenBank/DDBJ whole genome shotgun (WGS) entry which is preliminary data.</text>
</comment>
<name>A0A8X8IG48_9BACT</name>
<dbReference type="Gene3D" id="3.40.50.12370">
    <property type="match status" value="1"/>
</dbReference>
<dbReference type="AlphaFoldDB" id="A0A8X8IG48"/>
<dbReference type="Proteomes" id="UP000198711">
    <property type="component" value="Unassembled WGS sequence"/>
</dbReference>
<evidence type="ECO:0000259" key="1">
    <source>
        <dbReference type="Pfam" id="PF00582"/>
    </source>
</evidence>
<evidence type="ECO:0000313" key="3">
    <source>
        <dbReference type="Proteomes" id="UP000198711"/>
    </source>
</evidence>
<dbReference type="Pfam" id="PF00582">
    <property type="entry name" value="Usp"/>
    <property type="match status" value="1"/>
</dbReference>
<dbReference type="EMBL" id="FNNO01000007">
    <property type="protein sequence ID" value="SDW93087.1"/>
    <property type="molecule type" value="Genomic_DNA"/>
</dbReference>
<protein>
    <submittedName>
        <fullName evidence="2">Universal stress protein family protein</fullName>
    </submittedName>
</protein>
<dbReference type="CDD" id="cd00293">
    <property type="entry name" value="USP-like"/>
    <property type="match status" value="1"/>
</dbReference>
<accession>A0A8X8IG48</accession>
<dbReference type="InterPro" id="IPR006016">
    <property type="entry name" value="UspA"/>
</dbReference>
<evidence type="ECO:0000313" key="2">
    <source>
        <dbReference type="EMBL" id="SDW93087.1"/>
    </source>
</evidence>
<dbReference type="RefSeq" id="WP_092723728.1">
    <property type="nucleotide sequence ID" value="NZ_FNNO01000007.1"/>
</dbReference>
<feature type="domain" description="UspA" evidence="1">
    <location>
        <begin position="2"/>
        <end position="150"/>
    </location>
</feature>
<proteinExistence type="predicted"/>
<dbReference type="SUPFAM" id="SSF52402">
    <property type="entry name" value="Adenine nucleotide alpha hydrolases-like"/>
    <property type="match status" value="2"/>
</dbReference>
<reference evidence="2 3" key="1">
    <citation type="submission" date="2016-10" db="EMBL/GenBank/DDBJ databases">
        <authorList>
            <person name="Varghese N."/>
            <person name="Submissions S."/>
        </authorList>
    </citation>
    <scope>NUCLEOTIDE SEQUENCE [LARGE SCALE GENOMIC DNA]</scope>
    <source>
        <strain evidence="2 3">DSM 25353</strain>
    </source>
</reference>
<organism evidence="2 3">
    <name type="scientific">Hydrobacter penzbergensis</name>
    <dbReference type="NCBI Taxonomy" id="1235997"/>
    <lineage>
        <taxon>Bacteria</taxon>
        <taxon>Pseudomonadati</taxon>
        <taxon>Bacteroidota</taxon>
        <taxon>Chitinophagia</taxon>
        <taxon>Chitinophagales</taxon>
        <taxon>Chitinophagaceae</taxon>
        <taxon>Hydrobacter</taxon>
    </lineage>
</organism>